<reference evidence="1" key="1">
    <citation type="submission" date="2020-08" db="EMBL/GenBank/DDBJ databases">
        <authorList>
            <person name="Cejkova D."/>
            <person name="Kubasova T."/>
            <person name="Jahodarova E."/>
            <person name="Rychlik I."/>
        </authorList>
    </citation>
    <scope>NUCLEOTIDE SEQUENCE</scope>
    <source>
        <strain evidence="1">An836</strain>
    </source>
</reference>
<dbReference type="AlphaFoldDB" id="A0A938WZT0"/>
<evidence type="ECO:0000313" key="1">
    <source>
        <dbReference type="EMBL" id="MBM6700058.1"/>
    </source>
</evidence>
<reference evidence="1" key="2">
    <citation type="journal article" date="2021" name="Sci. Rep.">
        <title>The distribution of antibiotic resistance genes in chicken gut microbiota commensals.</title>
        <authorList>
            <person name="Juricova H."/>
            <person name="Matiasovicova J."/>
            <person name="Kubasova T."/>
            <person name="Cejkova D."/>
            <person name="Rychlik I."/>
        </authorList>
    </citation>
    <scope>NUCLEOTIDE SEQUENCE</scope>
    <source>
        <strain evidence="1">An836</strain>
    </source>
</reference>
<gene>
    <name evidence="1" type="ORF">H7U32_07045</name>
</gene>
<organism evidence="1 2">
    <name type="scientific">Bifidobacterium pullorum subsp. saeculare</name>
    <dbReference type="NCBI Taxonomy" id="78257"/>
    <lineage>
        <taxon>Bacteria</taxon>
        <taxon>Bacillati</taxon>
        <taxon>Actinomycetota</taxon>
        <taxon>Actinomycetes</taxon>
        <taxon>Bifidobacteriales</taxon>
        <taxon>Bifidobacteriaceae</taxon>
        <taxon>Bifidobacterium</taxon>
    </lineage>
</organism>
<dbReference type="Proteomes" id="UP000718821">
    <property type="component" value="Unassembled WGS sequence"/>
</dbReference>
<dbReference type="RefSeq" id="WP_204469317.1">
    <property type="nucleotide sequence ID" value="NZ_JACLYU010000013.1"/>
</dbReference>
<evidence type="ECO:0000313" key="2">
    <source>
        <dbReference type="Proteomes" id="UP000718821"/>
    </source>
</evidence>
<name>A0A938WZT0_9BIFI</name>
<proteinExistence type="predicted"/>
<sequence>MVDGIEAERGSGCEPGRMVTEQMIREMIERVDGRLLPLCRCEGFQPGESVVRLGDDGYVTEAEFDAALADEPDWAAACYQLDGNQRGRCKVWAELYNEEGVAGLEEALTRLFRLDQADVLYCTEADENGHC</sequence>
<protein>
    <submittedName>
        <fullName evidence="1">Uncharacterized protein</fullName>
    </submittedName>
</protein>
<comment type="caution">
    <text evidence="1">The sequence shown here is derived from an EMBL/GenBank/DDBJ whole genome shotgun (WGS) entry which is preliminary data.</text>
</comment>
<keyword evidence="2" id="KW-1185">Reference proteome</keyword>
<dbReference type="EMBL" id="JACLYU010000013">
    <property type="protein sequence ID" value="MBM6700058.1"/>
    <property type="molecule type" value="Genomic_DNA"/>
</dbReference>
<accession>A0A938WZT0</accession>